<evidence type="ECO:0000313" key="8">
    <source>
        <dbReference type="Proteomes" id="UP000295263"/>
    </source>
</evidence>
<organism evidence="7 8">
    <name type="scientific">Raoultella ornithinolytica</name>
    <name type="common">Klebsiella ornithinolytica</name>
    <dbReference type="NCBI Taxonomy" id="54291"/>
    <lineage>
        <taxon>Bacteria</taxon>
        <taxon>Pseudomonadati</taxon>
        <taxon>Pseudomonadota</taxon>
        <taxon>Gammaproteobacteria</taxon>
        <taxon>Enterobacterales</taxon>
        <taxon>Enterobacteriaceae</taxon>
        <taxon>Klebsiella/Raoultella group</taxon>
        <taxon>Raoultella</taxon>
    </lineage>
</organism>
<dbReference type="Pfam" id="PF00155">
    <property type="entry name" value="Aminotran_1_2"/>
    <property type="match status" value="1"/>
</dbReference>
<evidence type="ECO:0000259" key="6">
    <source>
        <dbReference type="Pfam" id="PF00155"/>
    </source>
</evidence>
<evidence type="ECO:0000313" key="7">
    <source>
        <dbReference type="EMBL" id="TCQ72598.1"/>
    </source>
</evidence>
<dbReference type="InterPro" id="IPR015424">
    <property type="entry name" value="PyrdxlP-dep_Trfase"/>
</dbReference>
<evidence type="ECO:0000256" key="4">
    <source>
        <dbReference type="ARBA" id="ARBA00023239"/>
    </source>
</evidence>
<gene>
    <name evidence="7" type="ORF">EC841_105143</name>
</gene>
<feature type="domain" description="Aminotransferase class I/classII large" evidence="6">
    <location>
        <begin position="65"/>
        <end position="380"/>
    </location>
</feature>
<dbReference type="EMBL" id="SLYQ01000005">
    <property type="protein sequence ID" value="TCQ72598.1"/>
    <property type="molecule type" value="Genomic_DNA"/>
</dbReference>
<protein>
    <recommendedName>
        <fullName evidence="2">cysteine-S-conjugate beta-lyase</fullName>
        <ecNumber evidence="2">4.4.1.13</ecNumber>
    </recommendedName>
</protein>
<sequence>MSLFDNVVARNPCCRKYGQRQQMFGTDDILPLWIADMDFKTPDPILNNLISVATQPVQGYNMDFPGWKKSVVEWYRKQYGTHLREEWIHFIPGVIKTVVFTILALSEPGDSILTCTPIYDPYRNLVPGCGRKLIQSRLLEKNGSYEFDWHDFRKKLKVSTMFLLVSPHNPGGVVWDRHTLTKIKRYCHEEGVVVVSDEVHCDLTLDGKYHLPFFALNDATDSQSIVLTSIGKAFNAPGVQGGIMIVKDNRLRDTLFGFLDNCHLAETNYSQQAAIYSAYTECDGWYQQLLSYLSANVHYAKEEIERSCPNISVIYGGASYLLFLNAEKMGLSDEDLASFFINDARLGLSPGTQYGIGGEGHMRLNVGCPRAVLTEAMERLKAAYSRHYSESK</sequence>
<keyword evidence="4" id="KW-0456">Lyase</keyword>
<dbReference type="EC" id="4.4.1.13" evidence="2"/>
<dbReference type="InterPro" id="IPR015422">
    <property type="entry name" value="PyrdxlP-dep_Trfase_small"/>
</dbReference>
<dbReference type="InterPro" id="IPR004839">
    <property type="entry name" value="Aminotransferase_I/II_large"/>
</dbReference>
<dbReference type="AlphaFoldDB" id="A0ABD7QGZ0"/>
<evidence type="ECO:0000256" key="3">
    <source>
        <dbReference type="ARBA" id="ARBA00022898"/>
    </source>
</evidence>
<comment type="cofactor">
    <cofactor evidence="1">
        <name>pyridoxal 5'-phosphate</name>
        <dbReference type="ChEBI" id="CHEBI:597326"/>
    </cofactor>
</comment>
<dbReference type="GO" id="GO:0047804">
    <property type="term" value="F:cysteine-S-conjugate beta-lyase activity"/>
    <property type="evidence" value="ECO:0007669"/>
    <property type="project" value="UniProtKB-EC"/>
</dbReference>
<evidence type="ECO:0000256" key="1">
    <source>
        <dbReference type="ARBA" id="ARBA00001933"/>
    </source>
</evidence>
<evidence type="ECO:0000256" key="5">
    <source>
        <dbReference type="ARBA" id="ARBA00037974"/>
    </source>
</evidence>
<dbReference type="InterPro" id="IPR015421">
    <property type="entry name" value="PyrdxlP-dep_Trfase_major"/>
</dbReference>
<dbReference type="SUPFAM" id="SSF53383">
    <property type="entry name" value="PLP-dependent transferases"/>
    <property type="match status" value="1"/>
</dbReference>
<dbReference type="Gene3D" id="3.90.1150.10">
    <property type="entry name" value="Aspartate Aminotransferase, domain 1"/>
    <property type="match status" value="1"/>
</dbReference>
<evidence type="ECO:0000256" key="2">
    <source>
        <dbReference type="ARBA" id="ARBA00012224"/>
    </source>
</evidence>
<keyword evidence="3" id="KW-0663">Pyridoxal phosphate</keyword>
<dbReference type="InterPro" id="IPR051798">
    <property type="entry name" value="Class-II_PLP-Dep_Aminotrans"/>
</dbReference>
<dbReference type="NCBIfam" id="TIGR04350">
    <property type="entry name" value="C_S_lyase_PatB"/>
    <property type="match status" value="1"/>
</dbReference>
<dbReference type="InterPro" id="IPR027619">
    <property type="entry name" value="C-S_lyase_PatB-like"/>
</dbReference>
<accession>A0ABD7QGZ0</accession>
<reference evidence="7 8" key="1">
    <citation type="submission" date="2019-03" db="EMBL/GenBank/DDBJ databases">
        <title>Genomic analyses of the natural microbiome of Caenorhabditis elegans.</title>
        <authorList>
            <person name="Samuel B."/>
        </authorList>
    </citation>
    <scope>NUCLEOTIDE SEQUENCE [LARGE SCALE GENOMIC DNA]</scope>
    <source>
        <strain evidence="7 8">JUb54</strain>
    </source>
</reference>
<proteinExistence type="inferred from homology"/>
<dbReference type="PANTHER" id="PTHR43525">
    <property type="entry name" value="PROTEIN MALY"/>
    <property type="match status" value="1"/>
</dbReference>
<dbReference type="CDD" id="cd00609">
    <property type="entry name" value="AAT_like"/>
    <property type="match status" value="1"/>
</dbReference>
<dbReference type="Gene3D" id="3.40.640.10">
    <property type="entry name" value="Type I PLP-dependent aspartate aminotransferase-like (Major domain)"/>
    <property type="match status" value="1"/>
</dbReference>
<dbReference type="Proteomes" id="UP000295263">
    <property type="component" value="Unassembled WGS sequence"/>
</dbReference>
<name>A0ABD7QGZ0_RAOOR</name>
<comment type="similarity">
    <text evidence="5">Belongs to the class-II pyridoxal-phosphate-dependent aminotransferase family. MalY/PatB cystathionine beta-lyase subfamily.</text>
</comment>
<dbReference type="PANTHER" id="PTHR43525:SF1">
    <property type="entry name" value="PROTEIN MALY"/>
    <property type="match status" value="1"/>
</dbReference>
<dbReference type="RefSeq" id="WP_132512947.1">
    <property type="nucleotide sequence ID" value="NZ_SLYQ01000005.1"/>
</dbReference>
<comment type="caution">
    <text evidence="7">The sequence shown here is derived from an EMBL/GenBank/DDBJ whole genome shotgun (WGS) entry which is preliminary data.</text>
</comment>